<reference evidence="2 3" key="1">
    <citation type="journal article" date="2024" name="J Genomics">
        <title>Draft genome sequencing and assembly of Favolaschia claudopus CIRM-BRFM 2984 isolated from oak limbs.</title>
        <authorList>
            <person name="Navarro D."/>
            <person name="Drula E."/>
            <person name="Chaduli D."/>
            <person name="Cazenave R."/>
            <person name="Ahrendt S."/>
            <person name="Wang J."/>
            <person name="Lipzen A."/>
            <person name="Daum C."/>
            <person name="Barry K."/>
            <person name="Grigoriev I.V."/>
            <person name="Favel A."/>
            <person name="Rosso M.N."/>
            <person name="Martin F."/>
        </authorList>
    </citation>
    <scope>NUCLEOTIDE SEQUENCE [LARGE SCALE GENOMIC DNA]</scope>
    <source>
        <strain evidence="2 3">CIRM-BRFM 2984</strain>
    </source>
</reference>
<dbReference type="Proteomes" id="UP001362999">
    <property type="component" value="Unassembled WGS sequence"/>
</dbReference>
<name>A0AAW0E4S3_9AGAR</name>
<evidence type="ECO:0000256" key="1">
    <source>
        <dbReference type="SAM" id="Phobius"/>
    </source>
</evidence>
<keyword evidence="3" id="KW-1185">Reference proteome</keyword>
<feature type="transmembrane region" description="Helical" evidence="1">
    <location>
        <begin position="25"/>
        <end position="42"/>
    </location>
</feature>
<gene>
    <name evidence="2" type="ORF">R3P38DRAFT_2837367</name>
</gene>
<feature type="transmembrane region" description="Helical" evidence="1">
    <location>
        <begin position="135"/>
        <end position="157"/>
    </location>
</feature>
<accession>A0AAW0E4S3</accession>
<keyword evidence="1" id="KW-0472">Membrane</keyword>
<keyword evidence="1" id="KW-1133">Transmembrane helix</keyword>
<feature type="transmembrane region" description="Helical" evidence="1">
    <location>
        <begin position="188"/>
        <end position="207"/>
    </location>
</feature>
<evidence type="ECO:0000313" key="2">
    <source>
        <dbReference type="EMBL" id="KAK7059708.1"/>
    </source>
</evidence>
<proteinExistence type="predicted"/>
<comment type="caution">
    <text evidence="2">The sequence shown here is derived from an EMBL/GenBank/DDBJ whole genome shotgun (WGS) entry which is preliminary data.</text>
</comment>
<organism evidence="2 3">
    <name type="scientific">Favolaschia claudopus</name>
    <dbReference type="NCBI Taxonomy" id="2862362"/>
    <lineage>
        <taxon>Eukaryota</taxon>
        <taxon>Fungi</taxon>
        <taxon>Dikarya</taxon>
        <taxon>Basidiomycota</taxon>
        <taxon>Agaricomycotina</taxon>
        <taxon>Agaricomycetes</taxon>
        <taxon>Agaricomycetidae</taxon>
        <taxon>Agaricales</taxon>
        <taxon>Marasmiineae</taxon>
        <taxon>Mycenaceae</taxon>
        <taxon>Favolaschia</taxon>
    </lineage>
</organism>
<evidence type="ECO:0000313" key="3">
    <source>
        <dbReference type="Proteomes" id="UP001362999"/>
    </source>
</evidence>
<dbReference type="AlphaFoldDB" id="A0AAW0E4S3"/>
<sequence>MGKADDYDPNDENARRSRVWTGSMPFAYWTLGIVFAALHHWMNSALDGKAIDAVAIASFNVPYLDRRINLSQKEQHWVLNLFAFLWKSCIVRSMACGLLQHAWRSLRTTNLSVRQIDCVIALQHRKPTGFLSFTVLARCFPTVVLSALSIIVPYSAILPAGSLQVIVDTQTNGVGIYRYNARWLVGPYAIGLIVTFITILWGTHSLWKHNTSNLSFSFSHIVAATRTKLFDDALRSAKRHHIPHKLMEQCGELCFGDIGNGKEGFAGENDLLKESDDGEDGSGCFGLC</sequence>
<keyword evidence="1" id="KW-0812">Transmembrane</keyword>
<protein>
    <recommendedName>
        <fullName evidence="4">CSC1/OSCA1-like N-terminal transmembrane domain-containing protein</fullName>
    </recommendedName>
</protein>
<evidence type="ECO:0008006" key="4">
    <source>
        <dbReference type="Google" id="ProtNLM"/>
    </source>
</evidence>
<dbReference type="EMBL" id="JAWWNJ010000003">
    <property type="protein sequence ID" value="KAK7059708.1"/>
    <property type="molecule type" value="Genomic_DNA"/>
</dbReference>